<dbReference type="AlphaFoldDB" id="A0ABD3D7W2"/>
<dbReference type="EMBL" id="JAVIJP010000019">
    <property type="protein sequence ID" value="KAL3638390.1"/>
    <property type="molecule type" value="Genomic_DNA"/>
</dbReference>
<feature type="compositionally biased region" description="Polar residues" evidence="1">
    <location>
        <begin position="259"/>
        <end position="269"/>
    </location>
</feature>
<evidence type="ECO:0008006" key="4">
    <source>
        <dbReference type="Google" id="ProtNLM"/>
    </source>
</evidence>
<reference evidence="3" key="1">
    <citation type="journal article" date="2024" name="IScience">
        <title>Strigolactones Initiate the Formation of Haustorium-like Structures in Castilleja.</title>
        <authorList>
            <person name="Buerger M."/>
            <person name="Peterson D."/>
            <person name="Chory J."/>
        </authorList>
    </citation>
    <scope>NUCLEOTIDE SEQUENCE [LARGE SCALE GENOMIC DNA]</scope>
</reference>
<evidence type="ECO:0000313" key="3">
    <source>
        <dbReference type="Proteomes" id="UP001632038"/>
    </source>
</evidence>
<dbReference type="Pfam" id="PF03004">
    <property type="entry name" value="Transposase_24"/>
    <property type="match status" value="1"/>
</dbReference>
<gene>
    <name evidence="2" type="ORF">CASFOL_017761</name>
</gene>
<evidence type="ECO:0000256" key="1">
    <source>
        <dbReference type="SAM" id="MobiDB-lite"/>
    </source>
</evidence>
<sequence>MQIHLDVNMDKPGVRQCVIERLKNSSRQQRYRLHVHYKKFGNVREAKRNKPASVNDQQQWEILCDHFNSPEFQHQSEANSNNRKKMQAKHVTGRTPFTIIQNEISLKNGDCDMIELYKYTHANVKGKWSSALAKKNWNCRGNGYIKGLGYGPKPPGKQSQLQQELEETRVQLGESKTEVATYKSKVDAMNEQLTQQAAQIAKLMAYMEGSGSKNNDQEQQTNRNEANEVDEHEGDGQGNEQEDEQEDDEQDDDEDDDLSASQYSTEPTV</sequence>
<dbReference type="InterPro" id="IPR004252">
    <property type="entry name" value="Probable_transposase_24"/>
</dbReference>
<accession>A0ABD3D7W2</accession>
<comment type="caution">
    <text evidence="2">The sequence shown here is derived from an EMBL/GenBank/DDBJ whole genome shotgun (WGS) entry which is preliminary data.</text>
</comment>
<organism evidence="2 3">
    <name type="scientific">Castilleja foliolosa</name>
    <dbReference type="NCBI Taxonomy" id="1961234"/>
    <lineage>
        <taxon>Eukaryota</taxon>
        <taxon>Viridiplantae</taxon>
        <taxon>Streptophyta</taxon>
        <taxon>Embryophyta</taxon>
        <taxon>Tracheophyta</taxon>
        <taxon>Spermatophyta</taxon>
        <taxon>Magnoliopsida</taxon>
        <taxon>eudicotyledons</taxon>
        <taxon>Gunneridae</taxon>
        <taxon>Pentapetalae</taxon>
        <taxon>asterids</taxon>
        <taxon>lamiids</taxon>
        <taxon>Lamiales</taxon>
        <taxon>Orobanchaceae</taxon>
        <taxon>Pedicularideae</taxon>
        <taxon>Castillejinae</taxon>
        <taxon>Castilleja</taxon>
    </lineage>
</organism>
<feature type="compositionally biased region" description="Acidic residues" evidence="1">
    <location>
        <begin position="240"/>
        <end position="258"/>
    </location>
</feature>
<proteinExistence type="predicted"/>
<evidence type="ECO:0000313" key="2">
    <source>
        <dbReference type="EMBL" id="KAL3638390.1"/>
    </source>
</evidence>
<feature type="region of interest" description="Disordered" evidence="1">
    <location>
        <begin position="150"/>
        <end position="170"/>
    </location>
</feature>
<feature type="compositionally biased region" description="Polar residues" evidence="1">
    <location>
        <begin position="211"/>
        <end position="224"/>
    </location>
</feature>
<dbReference type="Proteomes" id="UP001632038">
    <property type="component" value="Unassembled WGS sequence"/>
</dbReference>
<name>A0ABD3D7W2_9LAMI</name>
<feature type="region of interest" description="Disordered" evidence="1">
    <location>
        <begin position="210"/>
        <end position="269"/>
    </location>
</feature>
<protein>
    <recommendedName>
        <fullName evidence="4">Transposase</fullName>
    </recommendedName>
</protein>
<keyword evidence="3" id="KW-1185">Reference proteome</keyword>